<protein>
    <submittedName>
        <fullName evidence="2">Uncharacterized protein</fullName>
    </submittedName>
</protein>
<accession>A0A939GE11</accession>
<reference evidence="2" key="1">
    <citation type="submission" date="2021-03" db="EMBL/GenBank/DDBJ databases">
        <title>Fibrella sp. HMF5335 genome sequencing and assembly.</title>
        <authorList>
            <person name="Kang H."/>
            <person name="Kim H."/>
            <person name="Bae S."/>
            <person name="Joh K."/>
        </authorList>
    </citation>
    <scope>NUCLEOTIDE SEQUENCE</scope>
    <source>
        <strain evidence="2">HMF5335</strain>
    </source>
</reference>
<feature type="chain" id="PRO_5037667611" evidence="1">
    <location>
        <begin position="24"/>
        <end position="395"/>
    </location>
</feature>
<evidence type="ECO:0000256" key="1">
    <source>
        <dbReference type="SAM" id="SignalP"/>
    </source>
</evidence>
<keyword evidence="3" id="KW-1185">Reference proteome</keyword>
<evidence type="ECO:0000313" key="2">
    <source>
        <dbReference type="EMBL" id="MBO0936058.1"/>
    </source>
</evidence>
<dbReference type="AlphaFoldDB" id="A0A939GE11"/>
<feature type="signal peptide" evidence="1">
    <location>
        <begin position="1"/>
        <end position="23"/>
    </location>
</feature>
<name>A0A939GE11_9BACT</name>
<evidence type="ECO:0000313" key="3">
    <source>
        <dbReference type="Proteomes" id="UP000664034"/>
    </source>
</evidence>
<proteinExistence type="predicted"/>
<dbReference type="EMBL" id="JAFMYV010000002">
    <property type="protein sequence ID" value="MBO0936058.1"/>
    <property type="molecule type" value="Genomic_DNA"/>
</dbReference>
<keyword evidence="1" id="KW-0732">Signal</keyword>
<dbReference type="Proteomes" id="UP000664034">
    <property type="component" value="Unassembled WGS sequence"/>
</dbReference>
<organism evidence="2 3">
    <name type="scientific">Fibrella rubiginis</name>
    <dbReference type="NCBI Taxonomy" id="2817060"/>
    <lineage>
        <taxon>Bacteria</taxon>
        <taxon>Pseudomonadati</taxon>
        <taxon>Bacteroidota</taxon>
        <taxon>Cytophagia</taxon>
        <taxon>Cytophagales</taxon>
        <taxon>Spirosomataceae</taxon>
        <taxon>Fibrella</taxon>
    </lineage>
</organism>
<gene>
    <name evidence="2" type="ORF">J2I47_05820</name>
</gene>
<sequence length="395" mass="45208">MAFRLKCTLLFSSCLLVSQLVLAQTNDAFDRQLAEYHANLNQLRKAHPNSRDMPDLRFFFFGMGDRRKLIYRNGVLKDALTAEVVRSWPVKRERIIPSAYTVALETTGGKTIILAEDQAGVWLTEGKAARTALTRSNLVLPDFKGKTYAPILKVLHHEVLININQGKPVPNFLVYKKPWYRDATLMGMVLKQTGNLRQIRDWVMAIRDPFDRNNHGISEADNPGELLYLISLVSNKNHPAVATVLDSLKQFVKTGEQGPYIEGKTDYNVHPVFQTKWTKFGLNALGLPDPYQIPKTYDQYSSLFWWAYKEQHVDGKRFDQSNSTNYPYLVWADDHFYGEKNGIVTNRDYPLSWEAHASDATYPGIAILDESLIRDKLSPSHTWHAAEMFLLLIEQ</sequence>
<comment type="caution">
    <text evidence="2">The sequence shown here is derived from an EMBL/GenBank/DDBJ whole genome shotgun (WGS) entry which is preliminary data.</text>
</comment>